<keyword evidence="3" id="KW-1185">Reference proteome</keyword>
<dbReference type="Pfam" id="PF17762">
    <property type="entry name" value="HTH_ParB"/>
    <property type="match status" value="1"/>
</dbReference>
<feature type="domain" description="ParB/Spo0J HTH" evidence="1">
    <location>
        <begin position="139"/>
        <end position="199"/>
    </location>
</feature>
<evidence type="ECO:0000313" key="2">
    <source>
        <dbReference type="EMBL" id="CBJ92973.1"/>
    </source>
</evidence>
<dbReference type="SUPFAM" id="SSF109709">
    <property type="entry name" value="KorB DNA-binding domain-like"/>
    <property type="match status" value="1"/>
</dbReference>
<accession>D3VM21</accession>
<dbReference type="Proteomes" id="UP000008075">
    <property type="component" value="Plasmid XNC1_p"/>
</dbReference>
<organism evidence="2 3">
    <name type="scientific">Xenorhabdus nematophila (strain ATCC 19061 / DSM 3370 / CCUG 14189 / LMG 1036 / NCIMB 9965 / AN6)</name>
    <dbReference type="NCBI Taxonomy" id="406817"/>
    <lineage>
        <taxon>Bacteria</taxon>
        <taxon>Pseudomonadati</taxon>
        <taxon>Pseudomonadota</taxon>
        <taxon>Gammaproteobacteria</taxon>
        <taxon>Enterobacterales</taxon>
        <taxon>Morganellaceae</taxon>
        <taxon>Xenorhabdus</taxon>
    </lineage>
</organism>
<gene>
    <name evidence="2" type="ORF">XNC1_p0105</name>
</gene>
<name>D3VM21_XENNA</name>
<sequence length="255" mass="29062">MVTDLQLISLEDLAKIDKDSVRRRDLLMIRPEIISIDPTFNARGVGMSSDEYWQQEHVKEHVLNLSYAYEAGEWVPPLVVVFDPNTQKAIIRDGHHRFKGLMLAKERGAGIEFVYVTEFKGDEVKQNLLMLSSSSSLVLTPVEKAEIYHRFYAWGKNVQEIADMVKKTAAHVYMMLKVHDLPIEKKKLIQQGKLSVNAALADKSKPKKYTPPKKAVNEILDIVASADIDGEFVKVQIPTHLYKQLFNPELVNFDN</sequence>
<dbReference type="InterPro" id="IPR041468">
    <property type="entry name" value="HTH_ParB/Spo0J"/>
</dbReference>
<evidence type="ECO:0000313" key="3">
    <source>
        <dbReference type="Proteomes" id="UP000008075"/>
    </source>
</evidence>
<dbReference type="HOGENOM" id="CLU_1089693_0_0_6"/>
<dbReference type="RefSeq" id="WP_013141620.1">
    <property type="nucleotide sequence ID" value="NZ_CAWLKV010000002.1"/>
</dbReference>
<dbReference type="EMBL" id="FN667743">
    <property type="protein sequence ID" value="CBJ92973.1"/>
    <property type="molecule type" value="Genomic_DNA"/>
</dbReference>
<evidence type="ECO:0000259" key="1">
    <source>
        <dbReference type="Pfam" id="PF17762"/>
    </source>
</evidence>
<dbReference type="AlphaFoldDB" id="D3VM21"/>
<dbReference type="Gene3D" id="1.10.10.2830">
    <property type="match status" value="1"/>
</dbReference>
<dbReference type="KEGG" id="xne:XNC1_p0105"/>
<reference evidence="2 3" key="1">
    <citation type="journal article" date="2011" name="PLoS ONE">
        <title>The entomopathogenic bacterial endosymbionts xenorhabdus and photorhabdus: convergent lifestyles from divergent genomes.</title>
        <authorList>
            <person name="Chaston J.M."/>
            <person name="Suen G."/>
            <person name="Tucker S.L."/>
            <person name="Andersen A.W."/>
            <person name="Bhasin A."/>
            <person name="Bode E."/>
            <person name="Bode H.B."/>
            <person name="Brachmann A.O."/>
            <person name="Cowles C.E."/>
            <person name="Cowles K.N."/>
            <person name="Darby C."/>
            <person name="de Leon L."/>
            <person name="Drace K."/>
            <person name="Du Z."/>
            <person name="Givaudan A."/>
            <person name="Herbert Tran E.E."/>
            <person name="Jewell K.A."/>
            <person name="Knack J.J."/>
            <person name="Krasomil-Osterfeld K.C."/>
            <person name="Kukor R."/>
            <person name="Lanois A."/>
            <person name="Latreille P."/>
            <person name="Leimgruber N.K."/>
            <person name="Lipke C.M."/>
            <person name="Liu R."/>
            <person name="Lu X."/>
            <person name="Martens E.C."/>
            <person name="Marri P.R."/>
            <person name="Medigue C."/>
            <person name="Menard M.L."/>
            <person name="Miller N.M."/>
            <person name="Morales-Soto N."/>
            <person name="Norton S."/>
            <person name="Ogier J.C."/>
            <person name="Orchard S.S."/>
            <person name="Park D."/>
            <person name="Park Y."/>
            <person name="Qurollo B.A."/>
            <person name="Sugar D.R."/>
            <person name="Richards G.R."/>
            <person name="Rouy Z."/>
            <person name="Slominski B."/>
            <person name="Slominski K."/>
            <person name="Snyder H."/>
            <person name="Tjaden B.C."/>
            <person name="van der Hoeven R."/>
            <person name="Welch R.D."/>
            <person name="Wheeler C."/>
            <person name="Xiang B."/>
            <person name="Barbazuk B."/>
            <person name="Gaudriault S."/>
            <person name="Goodner B."/>
            <person name="Slater S.C."/>
            <person name="Forst S."/>
            <person name="Goldman B.S."/>
            <person name="Goodrich-Blair H."/>
        </authorList>
    </citation>
    <scope>NUCLEOTIDE SEQUENCE [LARGE SCALE GENOMIC DNA]</scope>
    <source>
        <strain evidence="3">ATCC 19061 / DSM 3370 / CCUG 14189 / LMG 1036 / NCIMB 9965 / AN6</strain>
    </source>
</reference>
<geneLocation type="plasmid" evidence="2 3">
    <name>XNC1_p</name>
</geneLocation>
<proteinExistence type="predicted"/>
<keyword evidence="2" id="KW-0614">Plasmid</keyword>
<protein>
    <recommendedName>
        <fullName evidence="1">ParB/Spo0J HTH domain-containing protein</fullName>
    </recommendedName>
</protein>
<dbReference type="eggNOG" id="COG1475">
    <property type="taxonomic scope" value="Bacteria"/>
</dbReference>